<evidence type="ECO:0000313" key="1">
    <source>
        <dbReference type="EMBL" id="CAB4883150.1"/>
    </source>
</evidence>
<proteinExistence type="predicted"/>
<protein>
    <submittedName>
        <fullName evidence="1">Unannotated protein</fullName>
    </submittedName>
</protein>
<dbReference type="AlphaFoldDB" id="A0A6J7EPH8"/>
<dbReference type="EMBL" id="CAFBLP010000043">
    <property type="protein sequence ID" value="CAB4883150.1"/>
    <property type="molecule type" value="Genomic_DNA"/>
</dbReference>
<sequence length="340" mass="37389">MAQLVYSEAELMSDHPFERPHTVDGRRMHGGFTSSGTYQPPRALVREPALLAWTDALRARGGELLDADASLLNGERVPGVEQSRILLRHGLGQTFWNSLTITGKIEAKGRLLAEMAFPDLQPFIVEDISQMAIGHLNKGLLKAHGLDEGGLPDEGIGGHDVMWFVARDLAFGRGAYPDVEPPENIARPEATKRWMPEVSQMAEGLISLLMNLLVIEFRAEIGFAASQAILRTPDLFPGHRDQAEEAAEIIGRIRTDEEIHVSSLRLYLGELASVTFRTTDGGTIAGRELIKRFWDGLVHWATVEQPPLAAVQQRELIEARISVHADATQILAEFTAAGPD</sequence>
<organism evidence="1">
    <name type="scientific">freshwater metagenome</name>
    <dbReference type="NCBI Taxonomy" id="449393"/>
    <lineage>
        <taxon>unclassified sequences</taxon>
        <taxon>metagenomes</taxon>
        <taxon>ecological metagenomes</taxon>
    </lineage>
</organism>
<reference evidence="1" key="1">
    <citation type="submission" date="2020-05" db="EMBL/GenBank/DDBJ databases">
        <authorList>
            <person name="Chiriac C."/>
            <person name="Salcher M."/>
            <person name="Ghai R."/>
            <person name="Kavagutti S V."/>
        </authorList>
    </citation>
    <scope>NUCLEOTIDE SEQUENCE</scope>
</reference>
<gene>
    <name evidence="1" type="ORF">UFOPK3376_01759</name>
</gene>
<accession>A0A6J7EPH8</accession>
<name>A0A6J7EPH8_9ZZZZ</name>